<dbReference type="GeneID" id="42306403"/>
<reference evidence="2 3" key="1">
    <citation type="submission" date="2016-10" db="EMBL/GenBank/DDBJ databases">
        <authorList>
            <person name="de Groot N.N."/>
        </authorList>
    </citation>
    <scope>NUCLEOTIDE SEQUENCE [LARGE SCALE GENOMIC DNA]</scope>
    <source>
        <strain evidence="2 3">DSM 2895</strain>
    </source>
</reference>
<feature type="chain" id="PRO_5010292398" evidence="1">
    <location>
        <begin position="30"/>
        <end position="228"/>
    </location>
</feature>
<feature type="signal peptide" evidence="1">
    <location>
        <begin position="1"/>
        <end position="29"/>
    </location>
</feature>
<accession>A0A1G8IFB5</accession>
<evidence type="ECO:0000313" key="3">
    <source>
        <dbReference type="Proteomes" id="UP000182836"/>
    </source>
</evidence>
<proteinExistence type="predicted"/>
<protein>
    <submittedName>
        <fullName evidence="2">Uncharacterized protein</fullName>
    </submittedName>
</protein>
<dbReference type="AlphaFoldDB" id="A0A1G8IFB5"/>
<dbReference type="EMBL" id="FNED01000002">
    <property type="protein sequence ID" value="SDI17487.1"/>
    <property type="molecule type" value="Genomic_DNA"/>
</dbReference>
<sequence length="228" mass="24941">MNNYLKKFVAGISLLGLMVAPIASSSVFAEEITTKNVEGTSVEKDNLGQAKLTQEQKEAYYKQYVKIIEEVVAEHEGVSMEAVPFDQFAEEDWVEPGEFRKRAIERANLTFVDSQESTPSSSPITLAGISKTKSKNFDADGKTVTLNVTGNFETGYNGNIDSQVFTGINSLTSRTTSGAWTQTGYDPERIDGGRTYGITVGGRLELSGIKTNHRVYIEFYCSKSGGIS</sequence>
<organism evidence="2 3">
    <name type="scientific">Aneurinibacillus migulanus</name>
    <name type="common">Bacillus migulanus</name>
    <dbReference type="NCBI Taxonomy" id="47500"/>
    <lineage>
        <taxon>Bacteria</taxon>
        <taxon>Bacillati</taxon>
        <taxon>Bacillota</taxon>
        <taxon>Bacilli</taxon>
        <taxon>Bacillales</taxon>
        <taxon>Paenibacillaceae</taxon>
        <taxon>Aneurinibacillus group</taxon>
        <taxon>Aneurinibacillus</taxon>
    </lineage>
</organism>
<gene>
    <name evidence="2" type="ORF">SAMN04487909_1022</name>
</gene>
<keyword evidence="1" id="KW-0732">Signal</keyword>
<dbReference type="OrthoDB" id="2085574at2"/>
<name>A0A1G8IFB5_ANEMI</name>
<evidence type="ECO:0000256" key="1">
    <source>
        <dbReference type="SAM" id="SignalP"/>
    </source>
</evidence>
<evidence type="ECO:0000313" key="2">
    <source>
        <dbReference type="EMBL" id="SDI17487.1"/>
    </source>
</evidence>
<dbReference type="Proteomes" id="UP000182836">
    <property type="component" value="Unassembled WGS sequence"/>
</dbReference>
<dbReference type="RefSeq" id="WP_052811750.1">
    <property type="nucleotide sequence ID" value="NZ_BJOA01000330.1"/>
</dbReference>